<feature type="transmembrane region" description="Helical" evidence="3">
    <location>
        <begin position="43"/>
        <end position="66"/>
    </location>
</feature>
<evidence type="ECO:0000313" key="6">
    <source>
        <dbReference type="Proteomes" id="UP000481087"/>
    </source>
</evidence>
<evidence type="ECO:0000259" key="4">
    <source>
        <dbReference type="Pfam" id="PF01757"/>
    </source>
</evidence>
<proteinExistence type="inferred from homology"/>
<keyword evidence="5" id="KW-0808">Transferase</keyword>
<dbReference type="PANTHER" id="PTHR23028">
    <property type="entry name" value="ACETYLTRANSFERASE"/>
    <property type="match status" value="1"/>
</dbReference>
<comment type="similarity">
    <text evidence="2">Belongs to the acyltransferase 3 family.</text>
</comment>
<dbReference type="GO" id="GO:0016747">
    <property type="term" value="F:acyltransferase activity, transferring groups other than amino-acyl groups"/>
    <property type="evidence" value="ECO:0007669"/>
    <property type="project" value="InterPro"/>
</dbReference>
<dbReference type="GO" id="GO:0009103">
    <property type="term" value="P:lipopolysaccharide biosynthetic process"/>
    <property type="evidence" value="ECO:0007669"/>
    <property type="project" value="TreeGrafter"/>
</dbReference>
<protein>
    <submittedName>
        <fullName evidence="5">Acyltransferase family protein</fullName>
    </submittedName>
</protein>
<keyword evidence="6" id="KW-1185">Reference proteome</keyword>
<dbReference type="AlphaFoldDB" id="A0A6L8V1Q0"/>
<feature type="transmembrane region" description="Helical" evidence="3">
    <location>
        <begin position="12"/>
        <end position="28"/>
    </location>
</feature>
<accession>A0A6L8V1Q0</accession>
<dbReference type="EMBL" id="WTUZ01000020">
    <property type="protein sequence ID" value="MZQ83652.1"/>
    <property type="molecule type" value="Genomic_DNA"/>
</dbReference>
<evidence type="ECO:0000256" key="1">
    <source>
        <dbReference type="ARBA" id="ARBA00004370"/>
    </source>
</evidence>
<feature type="transmembrane region" description="Helical" evidence="3">
    <location>
        <begin position="276"/>
        <end position="295"/>
    </location>
</feature>
<feature type="transmembrane region" description="Helical" evidence="3">
    <location>
        <begin position="333"/>
        <end position="358"/>
    </location>
</feature>
<keyword evidence="3" id="KW-0812">Transmembrane</keyword>
<dbReference type="Proteomes" id="UP000481087">
    <property type="component" value="Unassembled WGS sequence"/>
</dbReference>
<feature type="transmembrane region" description="Helical" evidence="3">
    <location>
        <begin position="147"/>
        <end position="169"/>
    </location>
</feature>
<feature type="transmembrane region" description="Helical" evidence="3">
    <location>
        <begin position="87"/>
        <end position="106"/>
    </location>
</feature>
<comment type="caution">
    <text evidence="5">The sequence shown here is derived from an EMBL/GenBank/DDBJ whole genome shotgun (WGS) entry which is preliminary data.</text>
</comment>
<reference evidence="5 6" key="1">
    <citation type="submission" date="2019-12" db="EMBL/GenBank/DDBJ databases">
        <title>Paenibacillus sp. nov. sp. isolated from soil.</title>
        <authorList>
            <person name="Kim J."/>
            <person name="Jeong S.E."/>
            <person name="Jung H.S."/>
            <person name="Jeon C.O."/>
        </authorList>
    </citation>
    <scope>NUCLEOTIDE SEQUENCE [LARGE SCALE GENOMIC DNA]</scope>
    <source>
        <strain evidence="5 6">5J-6</strain>
    </source>
</reference>
<keyword evidence="3" id="KW-0472">Membrane</keyword>
<dbReference type="GO" id="GO:0016020">
    <property type="term" value="C:membrane"/>
    <property type="evidence" value="ECO:0007669"/>
    <property type="project" value="TreeGrafter"/>
</dbReference>
<dbReference type="PANTHER" id="PTHR23028:SF53">
    <property type="entry name" value="ACYL_TRANSF_3 DOMAIN-CONTAINING PROTEIN"/>
    <property type="match status" value="1"/>
</dbReference>
<dbReference type="InterPro" id="IPR050879">
    <property type="entry name" value="Acyltransferase_3"/>
</dbReference>
<feature type="transmembrane region" description="Helical" evidence="3">
    <location>
        <begin position="307"/>
        <end position="327"/>
    </location>
</feature>
<sequence length="389" mass="44534">MKTRFEELDSLRGFAAIFVVFSHMYLIVPGDKFLKIFFEYSPFRLLISGGESVVLFFVLSGFVLSLPYFNNKQSNYFTFVVKRVCRIYLPYLFMLVVAVGCRLLFYNGQLKSYSGWFNSYWVTSINSEVIGNHAILIGTFLSNINPVIWSLLHEMRISLIFPFLMLLIVKMTWKQGVAMSLIFSLIGIMIYHLSNPANTGTELVATINYTAMFVIGALLAKYRVAITNKFMLLTKKFKIILFVMGLFIYLFFHPSFGIKLFLYPGISPFYRTVIDSWAVTGGAVILIVFALNSSLFSRLLRNYLINYLGKISYSLYLIHIVVLFTAVQTLHSILPLWCIFLLTLIVSLTISVGMYHLIERPSIQLGKALTNNTFRGSKLRFNNETKKAI</sequence>
<gene>
    <name evidence="5" type="ORF">GQF01_16185</name>
</gene>
<feature type="transmembrane region" description="Helical" evidence="3">
    <location>
        <begin position="237"/>
        <end position="256"/>
    </location>
</feature>
<keyword evidence="3" id="KW-1133">Transmembrane helix</keyword>
<feature type="transmembrane region" description="Helical" evidence="3">
    <location>
        <begin position="206"/>
        <end position="225"/>
    </location>
</feature>
<dbReference type="InterPro" id="IPR002656">
    <property type="entry name" value="Acyl_transf_3_dom"/>
</dbReference>
<feature type="domain" description="Acyltransferase 3" evidence="4">
    <location>
        <begin position="6"/>
        <end position="355"/>
    </location>
</feature>
<organism evidence="5 6">
    <name type="scientific">Paenibacillus silvestris</name>
    <dbReference type="NCBI Taxonomy" id="2606219"/>
    <lineage>
        <taxon>Bacteria</taxon>
        <taxon>Bacillati</taxon>
        <taxon>Bacillota</taxon>
        <taxon>Bacilli</taxon>
        <taxon>Bacillales</taxon>
        <taxon>Paenibacillaceae</taxon>
        <taxon>Paenibacillus</taxon>
    </lineage>
</organism>
<feature type="transmembrane region" description="Helical" evidence="3">
    <location>
        <begin position="176"/>
        <end position="194"/>
    </location>
</feature>
<evidence type="ECO:0000313" key="5">
    <source>
        <dbReference type="EMBL" id="MZQ83652.1"/>
    </source>
</evidence>
<evidence type="ECO:0000256" key="2">
    <source>
        <dbReference type="ARBA" id="ARBA00007400"/>
    </source>
</evidence>
<dbReference type="RefSeq" id="WP_161407793.1">
    <property type="nucleotide sequence ID" value="NZ_WTUZ01000020.1"/>
</dbReference>
<dbReference type="Pfam" id="PF01757">
    <property type="entry name" value="Acyl_transf_3"/>
    <property type="match status" value="1"/>
</dbReference>
<keyword evidence="5" id="KW-0012">Acyltransferase</keyword>
<comment type="subcellular location">
    <subcellularLocation>
        <location evidence="1">Membrane</location>
    </subcellularLocation>
</comment>
<evidence type="ECO:0000256" key="3">
    <source>
        <dbReference type="SAM" id="Phobius"/>
    </source>
</evidence>
<name>A0A6L8V1Q0_9BACL</name>